<evidence type="ECO:0000313" key="1">
    <source>
        <dbReference type="EMBL" id="VFJ13273.1"/>
    </source>
</evidence>
<organism evidence="1 2">
    <name type="scientific">Candidatus Nitrosocosmicus franklandianus</name>
    <dbReference type="NCBI Taxonomy" id="1798806"/>
    <lineage>
        <taxon>Archaea</taxon>
        <taxon>Nitrososphaerota</taxon>
        <taxon>Nitrososphaeria</taxon>
        <taxon>Nitrososphaerales</taxon>
        <taxon>Nitrososphaeraceae</taxon>
        <taxon>Candidatus Nitrosocosmicus</taxon>
    </lineage>
</organism>
<accession>A0A484I951</accession>
<dbReference type="AlphaFoldDB" id="A0A484I951"/>
<dbReference type="Proteomes" id="UP000294299">
    <property type="component" value="Chromosome NFRAN"/>
</dbReference>
<keyword evidence="2" id="KW-1185">Reference proteome</keyword>
<reference evidence="1 2" key="1">
    <citation type="submission" date="2019-02" db="EMBL/GenBank/DDBJ databases">
        <authorList>
            <person name="Lehtovirta-Morley E L."/>
        </authorList>
    </citation>
    <scope>NUCLEOTIDE SEQUENCE [LARGE SCALE GENOMIC DNA]</scope>
    <source>
        <strain evidence="1">NFRAN1</strain>
    </source>
</reference>
<dbReference type="EMBL" id="LR216287">
    <property type="protein sequence ID" value="VFJ13273.1"/>
    <property type="molecule type" value="Genomic_DNA"/>
</dbReference>
<proteinExistence type="predicted"/>
<dbReference type="KEGG" id="nfn:NFRAN_0951"/>
<name>A0A484I951_9ARCH</name>
<sequence length="43" mass="5152">MRMYKKNREGEMDQVLTSLDCLGFEDNFVFNQCMNSLRFDVIL</sequence>
<gene>
    <name evidence="1" type="ORF">NFRAN_0951</name>
</gene>
<evidence type="ECO:0000313" key="2">
    <source>
        <dbReference type="Proteomes" id="UP000294299"/>
    </source>
</evidence>
<protein>
    <submittedName>
        <fullName evidence="1">Uncharacterized protein</fullName>
    </submittedName>
</protein>